<dbReference type="Pfam" id="PF01381">
    <property type="entry name" value="HTH_3"/>
    <property type="match status" value="2"/>
</dbReference>
<name>A0ABS6G827_9FIRM</name>
<comment type="caution">
    <text evidence="3">The sequence shown here is derived from an EMBL/GenBank/DDBJ whole genome shotgun (WGS) entry which is preliminary data.</text>
</comment>
<dbReference type="RefSeq" id="WP_216418969.1">
    <property type="nucleotide sequence ID" value="NZ_JAHLQK010000006.1"/>
</dbReference>
<evidence type="ECO:0000313" key="4">
    <source>
        <dbReference type="Proteomes" id="UP000779508"/>
    </source>
</evidence>
<dbReference type="EMBL" id="JAHLQK010000006">
    <property type="protein sequence ID" value="MBU5677882.1"/>
    <property type="molecule type" value="Genomic_DNA"/>
</dbReference>
<dbReference type="Proteomes" id="UP000779508">
    <property type="component" value="Unassembled WGS sequence"/>
</dbReference>
<feature type="domain" description="HTH cro/C1-type" evidence="2">
    <location>
        <begin position="4"/>
        <end position="58"/>
    </location>
</feature>
<keyword evidence="1" id="KW-0238">DNA-binding</keyword>
<reference evidence="3 4" key="1">
    <citation type="submission" date="2021-06" db="EMBL/GenBank/DDBJ databases">
        <authorList>
            <person name="Sun Q."/>
            <person name="Li D."/>
        </authorList>
    </citation>
    <scope>NUCLEOTIDE SEQUENCE [LARGE SCALE GENOMIC DNA]</scope>
    <source>
        <strain evidence="3 4">MSJ-5</strain>
    </source>
</reference>
<dbReference type="SMART" id="SM00530">
    <property type="entry name" value="HTH_XRE"/>
    <property type="match status" value="2"/>
</dbReference>
<keyword evidence="4" id="KW-1185">Reference proteome</keyword>
<gene>
    <name evidence="3" type="ORF">KQI88_15800</name>
</gene>
<dbReference type="InterPro" id="IPR001387">
    <property type="entry name" value="Cro/C1-type_HTH"/>
</dbReference>
<dbReference type="PANTHER" id="PTHR46558">
    <property type="entry name" value="TRACRIPTIONAL REGULATORY PROTEIN-RELATED-RELATED"/>
    <property type="match status" value="1"/>
</dbReference>
<sequence length="201" mass="22765">MENLKLLRTEKKVTQKEVADYLGVARTTYTQYETGASEPDINTIIKIANYFGVSSDTLLGIENNEIGSAIKEEREKQGLSVKDLAESLGVTLKDVLEYETNGIPDDDRLEEKIAEAFNMDSFVEFLDIYNLYNEVIPSHFDGDIKAYEDFKKALAKDQEDDSNTRHVIDTVAAHLEGKNLTPKKVKLLEQYIDALFDEDDD</sequence>
<dbReference type="PROSITE" id="PS50943">
    <property type="entry name" value="HTH_CROC1"/>
    <property type="match status" value="2"/>
</dbReference>
<evidence type="ECO:0000259" key="2">
    <source>
        <dbReference type="PROSITE" id="PS50943"/>
    </source>
</evidence>
<dbReference type="CDD" id="cd00093">
    <property type="entry name" value="HTH_XRE"/>
    <property type="match status" value="2"/>
</dbReference>
<dbReference type="PANTHER" id="PTHR46558:SF11">
    <property type="entry name" value="HTH-TYPE TRANSCRIPTIONAL REGULATOR XRE"/>
    <property type="match status" value="1"/>
</dbReference>
<evidence type="ECO:0000313" key="3">
    <source>
        <dbReference type="EMBL" id="MBU5677882.1"/>
    </source>
</evidence>
<accession>A0ABS6G827</accession>
<evidence type="ECO:0000256" key="1">
    <source>
        <dbReference type="ARBA" id="ARBA00023125"/>
    </source>
</evidence>
<proteinExistence type="predicted"/>
<organism evidence="3 4">
    <name type="scientific">Alkaliphilus flagellatus</name>
    <dbReference type="NCBI Taxonomy" id="2841507"/>
    <lineage>
        <taxon>Bacteria</taxon>
        <taxon>Bacillati</taxon>
        <taxon>Bacillota</taxon>
        <taxon>Clostridia</taxon>
        <taxon>Peptostreptococcales</taxon>
        <taxon>Natronincolaceae</taxon>
        <taxon>Alkaliphilus</taxon>
    </lineage>
</organism>
<feature type="domain" description="HTH cro/C1-type" evidence="2">
    <location>
        <begin position="70"/>
        <end position="125"/>
    </location>
</feature>
<protein>
    <submittedName>
        <fullName evidence="3">Helix-turn-helix transcriptional regulator</fullName>
    </submittedName>
</protein>